<dbReference type="InterPro" id="IPR019845">
    <property type="entry name" value="Squalene/phytoene_synthase_CS"/>
</dbReference>
<dbReference type="EMBL" id="FTMS01000011">
    <property type="protein sequence ID" value="SIQ60314.1"/>
    <property type="molecule type" value="Genomic_DNA"/>
</dbReference>
<gene>
    <name evidence="2" type="ORF">SAMN05920897_11196</name>
</gene>
<sequence length="296" mass="34502">MIREHQELYARVFRAGSKTYYTASLFFPESVKKDVFLLYGFVRVADNFVDAVPQDADGFYRFCQRYRETWAAGPDALSGDPIIDGFIELARRKNFDPSWAEAFLQSMAWDLTRHKYDRIEEVLEYIYGSAEVIGLFMAAILDLPRSAHDGARALGRSMQYINFIRDIDEDLSLGRRYLPLGESPLPGLTRDEARAHPEEFVSFIRDQSRLYRAWQKEGERGYRYLTRRVLIPIKTASDMYNWTARRIMDNPFRVYQGKVKPSRLRILLAIACNSVKLLFHREVQGQRPVAEEMKEA</sequence>
<dbReference type="OrthoDB" id="9787280at2"/>
<accession>A0A1N6U3Y8</accession>
<evidence type="ECO:0000256" key="1">
    <source>
        <dbReference type="ARBA" id="ARBA00022679"/>
    </source>
</evidence>
<dbReference type="PROSITE" id="PS01045">
    <property type="entry name" value="SQUALEN_PHYTOEN_SYN_2"/>
    <property type="match status" value="1"/>
</dbReference>
<name>A0A1N6U3Y8_9SPIO</name>
<dbReference type="CDD" id="cd00683">
    <property type="entry name" value="Trans_IPPS_HH"/>
    <property type="match status" value="1"/>
</dbReference>
<dbReference type="RefSeq" id="WP_076489065.1">
    <property type="nucleotide sequence ID" value="NZ_FTMS01000011.1"/>
</dbReference>
<dbReference type="STRING" id="159291.SAMN05920897_11196"/>
<dbReference type="InterPro" id="IPR033904">
    <property type="entry name" value="Trans_IPPS_HH"/>
</dbReference>
<dbReference type="Proteomes" id="UP000186400">
    <property type="component" value="Unassembled WGS sequence"/>
</dbReference>
<dbReference type="GO" id="GO:0051996">
    <property type="term" value="F:squalene synthase [NAD(P)H] activity"/>
    <property type="evidence" value="ECO:0007669"/>
    <property type="project" value="InterPro"/>
</dbReference>
<dbReference type="Pfam" id="PF00494">
    <property type="entry name" value="SQS_PSY"/>
    <property type="match status" value="1"/>
</dbReference>
<protein>
    <submittedName>
        <fullName evidence="2">Phytoene synthase</fullName>
    </submittedName>
</protein>
<evidence type="ECO:0000313" key="3">
    <source>
        <dbReference type="Proteomes" id="UP000186400"/>
    </source>
</evidence>
<evidence type="ECO:0000313" key="2">
    <source>
        <dbReference type="EMBL" id="SIQ60314.1"/>
    </source>
</evidence>
<keyword evidence="3" id="KW-1185">Reference proteome</keyword>
<keyword evidence="1" id="KW-0808">Transferase</keyword>
<dbReference type="GO" id="GO:0004311">
    <property type="term" value="F:geranylgeranyl diphosphate synthase activity"/>
    <property type="evidence" value="ECO:0007669"/>
    <property type="project" value="InterPro"/>
</dbReference>
<dbReference type="InterPro" id="IPR002060">
    <property type="entry name" value="Squ/phyt_synthse"/>
</dbReference>
<dbReference type="InterPro" id="IPR044843">
    <property type="entry name" value="Trans_IPPS_bact-type"/>
</dbReference>
<dbReference type="SFLD" id="SFLDG01212">
    <property type="entry name" value="Phytoene_synthase_like"/>
    <property type="match status" value="1"/>
</dbReference>
<dbReference type="Gene3D" id="1.10.600.10">
    <property type="entry name" value="Farnesyl Diphosphate Synthase"/>
    <property type="match status" value="1"/>
</dbReference>
<dbReference type="SUPFAM" id="SSF48576">
    <property type="entry name" value="Terpenoid synthases"/>
    <property type="match status" value="1"/>
</dbReference>
<dbReference type="SFLD" id="SFLDG01018">
    <property type="entry name" value="Squalene/Phytoene_Synthase_Lik"/>
    <property type="match status" value="1"/>
</dbReference>
<organism evidence="2 3">
    <name type="scientific">Alkalispirochaeta americana</name>
    <dbReference type="NCBI Taxonomy" id="159291"/>
    <lineage>
        <taxon>Bacteria</taxon>
        <taxon>Pseudomonadati</taxon>
        <taxon>Spirochaetota</taxon>
        <taxon>Spirochaetia</taxon>
        <taxon>Spirochaetales</taxon>
        <taxon>Spirochaetaceae</taxon>
        <taxon>Alkalispirochaeta</taxon>
    </lineage>
</organism>
<dbReference type="PANTHER" id="PTHR31480">
    <property type="entry name" value="BIFUNCTIONAL LYCOPENE CYCLASE/PHYTOENE SYNTHASE"/>
    <property type="match status" value="1"/>
</dbReference>
<dbReference type="AlphaFoldDB" id="A0A1N6U3Y8"/>
<reference evidence="2 3" key="1">
    <citation type="submission" date="2017-01" db="EMBL/GenBank/DDBJ databases">
        <authorList>
            <person name="Mah S.A."/>
            <person name="Swanson W.J."/>
            <person name="Moy G.W."/>
            <person name="Vacquier V.D."/>
        </authorList>
    </citation>
    <scope>NUCLEOTIDE SEQUENCE [LARGE SCALE GENOMIC DNA]</scope>
    <source>
        <strain evidence="2 3">ASpG1</strain>
    </source>
</reference>
<dbReference type="InterPro" id="IPR008949">
    <property type="entry name" value="Isoprenoid_synthase_dom_sf"/>
</dbReference>
<proteinExistence type="predicted"/>
<dbReference type="SFLD" id="SFLDS00005">
    <property type="entry name" value="Isoprenoid_Synthase_Type_I"/>
    <property type="match status" value="1"/>
</dbReference>
<dbReference type="GO" id="GO:0016117">
    <property type="term" value="P:carotenoid biosynthetic process"/>
    <property type="evidence" value="ECO:0007669"/>
    <property type="project" value="UniProtKB-ARBA"/>
</dbReference>